<dbReference type="InterPro" id="IPR029039">
    <property type="entry name" value="Flavoprotein-like_sf"/>
</dbReference>
<gene>
    <name evidence="8" type="primary">isiB</name>
    <name evidence="8" type="ORF">NCTC12475_00781</name>
</gene>
<dbReference type="GeneID" id="93091213"/>
<dbReference type="Pfam" id="PF00258">
    <property type="entry name" value="Flavodoxin_1"/>
    <property type="match status" value="1"/>
</dbReference>
<dbReference type="NCBIfam" id="NF006739">
    <property type="entry name" value="PRK09267.1-5"/>
    <property type="match status" value="1"/>
</dbReference>
<protein>
    <recommendedName>
        <fullName evidence="7">Flavodoxin</fullName>
    </recommendedName>
</protein>
<dbReference type="GO" id="GO:0009055">
    <property type="term" value="F:electron transfer activity"/>
    <property type="evidence" value="ECO:0007669"/>
    <property type="project" value="UniProtKB-UniRule"/>
</dbReference>
<sequence length="163" mass="18024">MIGIIYGSTLGNTEDVANKIANELGLECKVVNVSDIKPSDINAFDKLIIGSSTWNDGELQDDWESFDFDSLEINGKTTAFFGTGDSQSYSDTFCNAMGILYETFKEKGANIVGQTDTSEYNFDESSAVIDNKFIGLALDIDNENDKTDERIANWVNLIKPNFE</sequence>
<evidence type="ECO:0000313" key="9">
    <source>
        <dbReference type="Proteomes" id="UP000254920"/>
    </source>
</evidence>
<dbReference type="InterPro" id="IPR010086">
    <property type="entry name" value="Flavodoxin_lc"/>
</dbReference>
<dbReference type="EMBL" id="UFVD01000001">
    <property type="protein sequence ID" value="SUX10584.1"/>
    <property type="molecule type" value="Genomic_DNA"/>
</dbReference>
<keyword evidence="9" id="KW-1185">Reference proteome</keyword>
<dbReference type="InterPro" id="IPR008254">
    <property type="entry name" value="Flavodoxin/NO_synth"/>
</dbReference>
<evidence type="ECO:0000256" key="1">
    <source>
        <dbReference type="ARBA" id="ARBA00001917"/>
    </source>
</evidence>
<keyword evidence="4 7" id="KW-0285">Flavoprotein</keyword>
<reference evidence="8 9" key="1">
    <citation type="submission" date="2018-06" db="EMBL/GenBank/DDBJ databases">
        <authorList>
            <consortium name="Pathogen Informatics"/>
            <person name="Doyle S."/>
        </authorList>
    </citation>
    <scope>NUCLEOTIDE SEQUENCE [LARGE SCALE GENOMIC DNA]</scope>
    <source>
        <strain evidence="8 9">NCTC12475</strain>
    </source>
</reference>
<dbReference type="RefSeq" id="WP_089182976.1">
    <property type="nucleotide sequence ID" value="NZ_CP043427.1"/>
</dbReference>
<dbReference type="PANTHER" id="PTHR42809">
    <property type="entry name" value="FLAVODOXIN 2"/>
    <property type="match status" value="1"/>
</dbReference>
<evidence type="ECO:0000256" key="2">
    <source>
        <dbReference type="ARBA" id="ARBA00005267"/>
    </source>
</evidence>
<keyword evidence="6 7" id="KW-0249">Electron transport</keyword>
<evidence type="ECO:0000256" key="7">
    <source>
        <dbReference type="PIRNR" id="PIRNR038996"/>
    </source>
</evidence>
<dbReference type="SUPFAM" id="SSF52218">
    <property type="entry name" value="Flavoproteins"/>
    <property type="match status" value="1"/>
</dbReference>
<comment type="function">
    <text evidence="7">Low-potential electron donor to a number of redox enzymes.</text>
</comment>
<dbReference type="GO" id="GO:0010181">
    <property type="term" value="F:FMN binding"/>
    <property type="evidence" value="ECO:0007669"/>
    <property type="project" value="UniProtKB-UniRule"/>
</dbReference>
<dbReference type="PROSITE" id="PS50902">
    <property type="entry name" value="FLAVODOXIN_LIKE"/>
    <property type="match status" value="1"/>
</dbReference>
<evidence type="ECO:0000313" key="8">
    <source>
        <dbReference type="EMBL" id="SUX10584.1"/>
    </source>
</evidence>
<comment type="similarity">
    <text evidence="2 7">Belongs to the flavodoxin family.</text>
</comment>
<dbReference type="PROSITE" id="PS00201">
    <property type="entry name" value="FLAVODOXIN"/>
    <property type="match status" value="1"/>
</dbReference>
<dbReference type="InterPro" id="IPR050619">
    <property type="entry name" value="Flavodoxin"/>
</dbReference>
<dbReference type="Proteomes" id="UP000254920">
    <property type="component" value="Unassembled WGS sequence"/>
</dbReference>
<dbReference type="AlphaFoldDB" id="A0A381DIQ3"/>
<dbReference type="NCBIfam" id="NF006738">
    <property type="entry name" value="PRK09267.1-4"/>
    <property type="match status" value="1"/>
</dbReference>
<dbReference type="Gene3D" id="3.40.50.360">
    <property type="match status" value="1"/>
</dbReference>
<dbReference type="InterPro" id="IPR001226">
    <property type="entry name" value="Flavodoxin_CS"/>
</dbReference>
<comment type="cofactor">
    <cofactor evidence="1 7">
        <name>FMN</name>
        <dbReference type="ChEBI" id="CHEBI:58210"/>
    </cofactor>
</comment>
<evidence type="ECO:0000256" key="5">
    <source>
        <dbReference type="ARBA" id="ARBA00022643"/>
    </source>
</evidence>
<organism evidence="8 9">
    <name type="scientific">Campylobacter sputorum subsp. sputorum</name>
    <dbReference type="NCBI Taxonomy" id="32024"/>
    <lineage>
        <taxon>Bacteria</taxon>
        <taxon>Pseudomonadati</taxon>
        <taxon>Campylobacterota</taxon>
        <taxon>Epsilonproteobacteria</taxon>
        <taxon>Campylobacterales</taxon>
        <taxon>Campylobacteraceae</taxon>
        <taxon>Campylobacter</taxon>
    </lineage>
</organism>
<keyword evidence="5 7" id="KW-0288">FMN</keyword>
<dbReference type="STRING" id="32024.GCA_000788295_01200"/>
<dbReference type="NCBIfam" id="TIGR01752">
    <property type="entry name" value="flav_long"/>
    <property type="match status" value="1"/>
</dbReference>
<dbReference type="PANTHER" id="PTHR42809:SF1">
    <property type="entry name" value="FLAVODOXIN 1"/>
    <property type="match status" value="1"/>
</dbReference>
<evidence type="ECO:0000256" key="6">
    <source>
        <dbReference type="ARBA" id="ARBA00022982"/>
    </source>
</evidence>
<keyword evidence="3 7" id="KW-0813">Transport</keyword>
<evidence type="ECO:0000256" key="3">
    <source>
        <dbReference type="ARBA" id="ARBA00022448"/>
    </source>
</evidence>
<dbReference type="PIRSF" id="PIRSF038996">
    <property type="entry name" value="FldA"/>
    <property type="match status" value="1"/>
</dbReference>
<accession>A0A381DIQ3</accession>
<proteinExistence type="inferred from homology"/>
<name>A0A381DIQ3_9BACT</name>
<dbReference type="OrthoDB" id="359268at2"/>
<evidence type="ECO:0000256" key="4">
    <source>
        <dbReference type="ARBA" id="ARBA00022630"/>
    </source>
</evidence>